<gene>
    <name evidence="1" type="ORF">AOE01nite_11610</name>
</gene>
<proteinExistence type="predicted"/>
<accession>A0A511XJ16</accession>
<dbReference type="EMBL" id="BJYG01000012">
    <property type="protein sequence ID" value="GEN62937.1"/>
    <property type="molecule type" value="Genomic_DNA"/>
</dbReference>
<keyword evidence="2" id="KW-1185">Reference proteome</keyword>
<reference evidence="1 2" key="1">
    <citation type="submission" date="2019-07" db="EMBL/GenBank/DDBJ databases">
        <title>Whole genome shotgun sequence of Acetobacter oeni NBRC 105207.</title>
        <authorList>
            <person name="Hosoyama A."/>
            <person name="Uohara A."/>
            <person name="Ohji S."/>
            <person name="Ichikawa N."/>
        </authorList>
    </citation>
    <scope>NUCLEOTIDE SEQUENCE [LARGE SCALE GENOMIC DNA]</scope>
    <source>
        <strain evidence="1 2">NBRC 105207</strain>
    </source>
</reference>
<organism evidence="1 2">
    <name type="scientific">Acetobacter oeni</name>
    <dbReference type="NCBI Taxonomy" id="304077"/>
    <lineage>
        <taxon>Bacteria</taxon>
        <taxon>Pseudomonadati</taxon>
        <taxon>Pseudomonadota</taxon>
        <taxon>Alphaproteobacteria</taxon>
        <taxon>Acetobacterales</taxon>
        <taxon>Acetobacteraceae</taxon>
        <taxon>Acetobacter</taxon>
    </lineage>
</organism>
<evidence type="ECO:0000313" key="2">
    <source>
        <dbReference type="Proteomes" id="UP000321746"/>
    </source>
</evidence>
<dbReference type="Proteomes" id="UP000321746">
    <property type="component" value="Unassembled WGS sequence"/>
</dbReference>
<protein>
    <submittedName>
        <fullName evidence="1">Uncharacterized protein</fullName>
    </submittedName>
</protein>
<dbReference type="RefSeq" id="WP_146887029.1">
    <property type="nucleotide sequence ID" value="NZ_BJYG01000012.1"/>
</dbReference>
<dbReference type="AlphaFoldDB" id="A0A511XJ16"/>
<name>A0A511XJ16_9PROT</name>
<dbReference type="OrthoDB" id="9816424at2"/>
<comment type="caution">
    <text evidence="1">The sequence shown here is derived from an EMBL/GenBank/DDBJ whole genome shotgun (WGS) entry which is preliminary data.</text>
</comment>
<evidence type="ECO:0000313" key="1">
    <source>
        <dbReference type="EMBL" id="GEN62937.1"/>
    </source>
</evidence>
<dbReference type="Gene3D" id="3.20.20.80">
    <property type="entry name" value="Glycosidases"/>
    <property type="match status" value="1"/>
</dbReference>
<sequence length="651" mass="71034">MVKVCEIEALLAKILADYIYPDSLIDSMTSAIGYDVKICRGWPQETELGKDLKSSPAVSWITINQKSGTAVDKTRYNRGWHARSCNNTFGISSQNAISGDSVTFQGVAASDGVAGIVIDNVAYPVAVKTGYTAELIAQLIEAVVENIGQVSVLCSDSTLSVAAPHTMYGRVGKSIVVTRELSRTEQTFNISIFAPSILIRDILEQAVMTAVLENELTETDKNEIGYFIFAGREVDDSNLNTNLYRLNLLWKIEIGWTQSVNSVPALWPVGIVNSDWAFGVGGENMSSVLPPLGAIRFDAWHDMSNVIDEQCAAALNSEEWFYRLPGNAIISAENEVAWPTATQESINQEISDAISCGLSFWAFESYPENDSLSLALSFYLSSNSKKGLQFCMIGQPSNWADTTSCDGYTDTFKRDIMLMGRDEYMTVLSGRPLYFIINRGNSQLAKLPGGLSRAIGFIRESVLEAHNKNPYIVYLSDSAISDYDNADIAKSVGADAAGAYCNPRLSGSPQTYSALVNAAETDWNDRVNSGFPMIPTAMTGWDQRPLIENPQAFYPISSELSSENYYEAGTATDIASHIMNMTTFIKNASECPAGVGLIYAWNQFTEGGWLSPTYSATYSASSRNTDRISVIGSSINNAAREGVYPDIPFIA</sequence>